<gene>
    <name evidence="2" type="ORF">Tci_932506</name>
</gene>
<organism evidence="2">
    <name type="scientific">Tanacetum cinerariifolium</name>
    <name type="common">Dalmatian daisy</name>
    <name type="synonym">Chrysanthemum cinerariifolium</name>
    <dbReference type="NCBI Taxonomy" id="118510"/>
    <lineage>
        <taxon>Eukaryota</taxon>
        <taxon>Viridiplantae</taxon>
        <taxon>Streptophyta</taxon>
        <taxon>Embryophyta</taxon>
        <taxon>Tracheophyta</taxon>
        <taxon>Spermatophyta</taxon>
        <taxon>Magnoliopsida</taxon>
        <taxon>eudicotyledons</taxon>
        <taxon>Gunneridae</taxon>
        <taxon>Pentapetalae</taxon>
        <taxon>asterids</taxon>
        <taxon>campanulids</taxon>
        <taxon>Asterales</taxon>
        <taxon>Asteraceae</taxon>
        <taxon>Asteroideae</taxon>
        <taxon>Anthemideae</taxon>
        <taxon>Anthemidinae</taxon>
        <taxon>Tanacetum</taxon>
    </lineage>
</organism>
<evidence type="ECO:0000256" key="1">
    <source>
        <dbReference type="SAM" id="MobiDB-lite"/>
    </source>
</evidence>
<proteinExistence type="predicted"/>
<dbReference type="EMBL" id="BKCJ011879154">
    <property type="protein sequence ID" value="GFD60537.1"/>
    <property type="molecule type" value="Genomic_DNA"/>
</dbReference>
<comment type="caution">
    <text evidence="2">The sequence shown here is derived from an EMBL/GenBank/DDBJ whole genome shotgun (WGS) entry which is preliminary data.</text>
</comment>
<name>A0A699XLI3_TANCI</name>
<feature type="non-terminal residue" evidence="2">
    <location>
        <position position="1"/>
    </location>
</feature>
<feature type="non-terminal residue" evidence="2">
    <location>
        <position position="80"/>
    </location>
</feature>
<protein>
    <submittedName>
        <fullName evidence="2">Uncharacterized protein</fullName>
    </submittedName>
</protein>
<accession>A0A699XLI3</accession>
<sequence length="80" mass="7972">RGRADPRLAAAGARPGSGVRGARGGRARPGAADPLRSGRGDRLASRPAGVRACRRHLARGGGADAVPAAAGRRRLCPADG</sequence>
<evidence type="ECO:0000313" key="2">
    <source>
        <dbReference type="EMBL" id="GFD60537.1"/>
    </source>
</evidence>
<dbReference type="AlphaFoldDB" id="A0A699XLI3"/>
<feature type="region of interest" description="Disordered" evidence="1">
    <location>
        <begin position="1"/>
        <end position="48"/>
    </location>
</feature>
<reference evidence="2" key="1">
    <citation type="journal article" date="2019" name="Sci. Rep.">
        <title>Draft genome of Tanacetum cinerariifolium, the natural source of mosquito coil.</title>
        <authorList>
            <person name="Yamashiro T."/>
            <person name="Shiraishi A."/>
            <person name="Satake H."/>
            <person name="Nakayama K."/>
        </authorList>
    </citation>
    <scope>NUCLEOTIDE SEQUENCE</scope>
</reference>